<keyword evidence="2" id="KW-1185">Reference proteome</keyword>
<organism evidence="1 2">
    <name type="scientific">Paenibacillus polygoni</name>
    <dbReference type="NCBI Taxonomy" id="3050112"/>
    <lineage>
        <taxon>Bacteria</taxon>
        <taxon>Bacillati</taxon>
        <taxon>Bacillota</taxon>
        <taxon>Bacilli</taxon>
        <taxon>Bacillales</taxon>
        <taxon>Paenibacillaceae</taxon>
        <taxon>Paenibacillus</taxon>
    </lineage>
</organism>
<dbReference type="Proteomes" id="UP001236415">
    <property type="component" value="Chromosome"/>
</dbReference>
<dbReference type="Pfam" id="PF14398">
    <property type="entry name" value="ATPgrasp_YheCD"/>
    <property type="match status" value="1"/>
</dbReference>
<dbReference type="SUPFAM" id="SSF56059">
    <property type="entry name" value="Glutathione synthetase ATP-binding domain-like"/>
    <property type="match status" value="1"/>
</dbReference>
<evidence type="ECO:0000313" key="1">
    <source>
        <dbReference type="EMBL" id="WIV21434.1"/>
    </source>
</evidence>
<accession>A0ABY8X9Q6</accession>
<reference evidence="1 2" key="1">
    <citation type="submission" date="2023-06" db="EMBL/GenBank/DDBJ databases">
        <title>Paenibacillus polygonum sp. nov., an endophytic bacterium, isolated from Polygonum lapathifolium L. in Nanji Wetland National Nature Reserve, South of Poyang Lake, Jiangxi Province, China.</title>
        <authorList>
            <person name="Yu Z."/>
        </authorList>
    </citation>
    <scope>NUCLEOTIDE SEQUENCE [LARGE SCALE GENOMIC DNA]</scope>
    <source>
        <strain evidence="1 2">C31</strain>
    </source>
</reference>
<evidence type="ECO:0000313" key="2">
    <source>
        <dbReference type="Proteomes" id="UP001236415"/>
    </source>
</evidence>
<dbReference type="RefSeq" id="WP_285749172.1">
    <property type="nucleotide sequence ID" value="NZ_CP127162.1"/>
</dbReference>
<proteinExistence type="predicted"/>
<gene>
    <name evidence="1" type="ORF">QPK24_07575</name>
</gene>
<name>A0ABY8X9Q6_9BACL</name>
<sequence>MSEIRDTRPTIAILTMHDKKLLFRGNRNNFRDIISTGEELGCFVYIVTVRDLKLSSREIKGYRYDEHVKEWVQDLFPLPQVIYNRIPQREDEQDPLVKKKIQECLDHPGITLFNPYFFNKWDLFEWLSKGKSTRDFIPYTKRLRTRRGLGKVLEQYPYVYLKPENGKAGKGIMRLTFQQKEKMPYILRIQDNKKSVTYKAATLQKLWNRVQLETEDCKYIIQQGIKLATYKGRPFDLRVLVQKNSKGVWSLSGIGARLAGHKSITTHVPRGGSVEDPYELLSEVFGSEGASQIMNHVKETAITIAKQVEKAAGHKLGEMSMDLGVNPSGGICFFEANAKPMKFDEPLIRKRSLERIIHYCTYLARQIEN</sequence>
<dbReference type="EMBL" id="CP127162">
    <property type="protein sequence ID" value="WIV21434.1"/>
    <property type="molecule type" value="Genomic_DNA"/>
</dbReference>
<dbReference type="InterPro" id="IPR026838">
    <property type="entry name" value="YheC/D"/>
</dbReference>
<protein>
    <submittedName>
        <fullName evidence="1">YheC/YheD family protein</fullName>
    </submittedName>
</protein>